<evidence type="ECO:0000256" key="1">
    <source>
        <dbReference type="SAM" id="Phobius"/>
    </source>
</evidence>
<dbReference type="AlphaFoldDB" id="A0A2M7TLH6"/>
<evidence type="ECO:0008006" key="4">
    <source>
        <dbReference type="Google" id="ProtNLM"/>
    </source>
</evidence>
<dbReference type="EMBL" id="PFNL01000020">
    <property type="protein sequence ID" value="PIZ47988.1"/>
    <property type="molecule type" value="Genomic_DNA"/>
</dbReference>
<evidence type="ECO:0000313" key="3">
    <source>
        <dbReference type="Proteomes" id="UP000228920"/>
    </source>
</evidence>
<feature type="transmembrane region" description="Helical" evidence="1">
    <location>
        <begin position="30"/>
        <end position="47"/>
    </location>
</feature>
<accession>A0A2M7TLH6</accession>
<evidence type="ECO:0000313" key="2">
    <source>
        <dbReference type="EMBL" id="PIZ47988.1"/>
    </source>
</evidence>
<proteinExistence type="predicted"/>
<protein>
    <recommendedName>
        <fullName evidence="4">DUF2933 domain-containing protein</fullName>
    </recommendedName>
</protein>
<dbReference type="Proteomes" id="UP000228920">
    <property type="component" value="Unassembled WGS sequence"/>
</dbReference>
<reference evidence="3" key="1">
    <citation type="submission" date="2017-09" db="EMBL/GenBank/DDBJ databases">
        <title>Depth-based differentiation of microbial function through sediment-hosted aquifers and enrichment of novel symbionts in the deep terrestrial subsurface.</title>
        <authorList>
            <person name="Probst A.J."/>
            <person name="Ladd B."/>
            <person name="Jarett J.K."/>
            <person name="Geller-Mcgrath D.E."/>
            <person name="Sieber C.M.K."/>
            <person name="Emerson J.B."/>
            <person name="Anantharaman K."/>
            <person name="Thomas B.C."/>
            <person name="Malmstrom R."/>
            <person name="Stieglmeier M."/>
            <person name="Klingl A."/>
            <person name="Woyke T."/>
            <person name="Ryan C.M."/>
            <person name="Banfield J.F."/>
        </authorList>
    </citation>
    <scope>NUCLEOTIDE SEQUENCE [LARGE SCALE GENOMIC DNA]</scope>
</reference>
<sequence length="63" mass="7102">MKHTNHLVICLVLIGITGLAYLFIPQVQSLGWFGVIILTCLVMHIFMTSGEHGRTMQDSNHKH</sequence>
<gene>
    <name evidence="2" type="ORF">COY32_00845</name>
</gene>
<keyword evidence="1" id="KW-0472">Membrane</keyword>
<keyword evidence="1" id="KW-1133">Transmembrane helix</keyword>
<organism evidence="2 3">
    <name type="scientific">candidate division WWE3 bacterium CG_4_10_14_0_2_um_filter_41_14</name>
    <dbReference type="NCBI Taxonomy" id="1975072"/>
    <lineage>
        <taxon>Bacteria</taxon>
        <taxon>Katanobacteria</taxon>
    </lineage>
</organism>
<feature type="transmembrane region" description="Helical" evidence="1">
    <location>
        <begin position="7"/>
        <end position="24"/>
    </location>
</feature>
<comment type="caution">
    <text evidence="2">The sequence shown here is derived from an EMBL/GenBank/DDBJ whole genome shotgun (WGS) entry which is preliminary data.</text>
</comment>
<keyword evidence="1" id="KW-0812">Transmembrane</keyword>
<name>A0A2M7TLH6_UNCKA</name>